<keyword evidence="2" id="KW-1185">Reference proteome</keyword>
<evidence type="ECO:0000313" key="2">
    <source>
        <dbReference type="Proteomes" id="UP000501053"/>
    </source>
</evidence>
<sequence length="56" mass="6108">MAETAMKGLSGSLENLSMSLSLYGDLDDDENEYAQPQAAGQFARLSQPFNLYLAFS</sequence>
<dbReference type="Proteomes" id="UP000501053">
    <property type="component" value="Chromosome"/>
</dbReference>
<reference evidence="1 2" key="1">
    <citation type="submission" date="2020-03" db="EMBL/GenBank/DDBJ databases">
        <title>Complete Genome Sequence of Halomonas meridiana strain Eplume2, isolated from hydrothermal-plume in the north east Pacific Ocean.</title>
        <authorList>
            <person name="Kurihara Y."/>
            <person name="Kawai S."/>
            <person name="Sakai A."/>
            <person name="Galipon J."/>
            <person name="Arakawa K."/>
        </authorList>
    </citation>
    <scope>NUCLEOTIDE SEQUENCE [LARGE SCALE GENOMIC DNA]</scope>
    <source>
        <strain evidence="1 2">Eplume2</strain>
    </source>
</reference>
<gene>
    <name evidence="1" type="ORF">HMEPL2_35760</name>
</gene>
<accession>A0A6F8XHD4</accession>
<evidence type="ECO:0000313" key="1">
    <source>
        <dbReference type="EMBL" id="BCB73225.1"/>
    </source>
</evidence>
<name>A0A6F8XHD4_9GAMM</name>
<organism evidence="1 2">
    <name type="scientific">Vreelandella aquamarina</name>
    <dbReference type="NCBI Taxonomy" id="77097"/>
    <lineage>
        <taxon>Bacteria</taxon>
        <taxon>Pseudomonadati</taxon>
        <taxon>Pseudomonadota</taxon>
        <taxon>Gammaproteobacteria</taxon>
        <taxon>Oceanospirillales</taxon>
        <taxon>Halomonadaceae</taxon>
        <taxon>Vreelandella</taxon>
    </lineage>
</organism>
<proteinExistence type="predicted"/>
<dbReference type="EMBL" id="AP022869">
    <property type="protein sequence ID" value="BCB73225.1"/>
    <property type="molecule type" value="Genomic_DNA"/>
</dbReference>
<dbReference type="AlphaFoldDB" id="A0A6F8XHD4"/>
<protein>
    <submittedName>
        <fullName evidence="1">Uncharacterized protein</fullName>
    </submittedName>
</protein>